<accession>A0A7L4P8Y0</accession>
<dbReference type="EMBL" id="JAAVJF010000002">
    <property type="protein sequence ID" value="NYR15429.1"/>
    <property type="molecule type" value="Genomic_DNA"/>
</dbReference>
<dbReference type="Pfam" id="PF01455">
    <property type="entry name" value="HupF_HypC"/>
    <property type="match status" value="1"/>
</dbReference>
<dbReference type="GeneID" id="5054879"/>
<reference evidence="2 3" key="1">
    <citation type="journal article" date="2020" name="Nat. Commun.">
        <title>The structures of two archaeal type IV pili illuminate evolutionary relationships.</title>
        <authorList>
            <person name="Wang F."/>
            <person name="Baquero D.P."/>
            <person name="Su Z."/>
            <person name="Beltran L.C."/>
            <person name="Prangishvili D."/>
            <person name="Krupovic M."/>
            <person name="Egelman E.H."/>
        </authorList>
    </citation>
    <scope>NUCLEOTIDE SEQUENCE [LARGE SCALE GENOMIC DNA]</scope>
    <source>
        <strain evidence="2 3">2GA</strain>
    </source>
</reference>
<dbReference type="InterPro" id="IPR001109">
    <property type="entry name" value="Hydrogenase_HupF/HypC"/>
</dbReference>
<proteinExistence type="inferred from homology"/>
<dbReference type="RefSeq" id="WP_011900758.1">
    <property type="nucleotide sequence ID" value="NZ_JAAVJF010000002.1"/>
</dbReference>
<name>A0A7L4P8Y0_9CREN</name>
<dbReference type="Gene3D" id="2.30.30.140">
    <property type="match status" value="1"/>
</dbReference>
<sequence>MCWAVPSVVTKIEGGIAWVDPGDGVERPAVIGIDESALQPGDLVMVHAGVIIAKVDLATLKESMEMWKQMARELAASTGEDPEAAAKIIEEEMWRVLKIAEEAKSGRREAIKELA</sequence>
<evidence type="ECO:0000256" key="1">
    <source>
        <dbReference type="ARBA" id="ARBA00006018"/>
    </source>
</evidence>
<evidence type="ECO:0000313" key="3">
    <source>
        <dbReference type="Proteomes" id="UP000554766"/>
    </source>
</evidence>
<dbReference type="Proteomes" id="UP000554766">
    <property type="component" value="Unassembled WGS sequence"/>
</dbReference>
<dbReference type="SUPFAM" id="SSF159127">
    <property type="entry name" value="HupF/HypC-like"/>
    <property type="match status" value="1"/>
</dbReference>
<comment type="caution">
    <text evidence="2">The sequence shown here is derived from an EMBL/GenBank/DDBJ whole genome shotgun (WGS) entry which is preliminary data.</text>
</comment>
<protein>
    <submittedName>
        <fullName evidence="2">Hydrogenase expression/formation protein</fullName>
    </submittedName>
</protein>
<gene>
    <name evidence="2" type="ORF">HC235_05595</name>
</gene>
<dbReference type="AlphaFoldDB" id="A0A7L4P8Y0"/>
<evidence type="ECO:0000313" key="2">
    <source>
        <dbReference type="EMBL" id="NYR15429.1"/>
    </source>
</evidence>
<organism evidence="2 3">
    <name type="scientific">Pyrobaculum arsenaticum</name>
    <dbReference type="NCBI Taxonomy" id="121277"/>
    <lineage>
        <taxon>Archaea</taxon>
        <taxon>Thermoproteota</taxon>
        <taxon>Thermoprotei</taxon>
        <taxon>Thermoproteales</taxon>
        <taxon>Thermoproteaceae</taxon>
        <taxon>Pyrobaculum</taxon>
    </lineage>
</organism>
<keyword evidence="3" id="KW-1185">Reference proteome</keyword>
<comment type="similarity">
    <text evidence="1">Belongs to the HupF/HypC family.</text>
</comment>
<dbReference type="OMA" id="CWAVPAV"/>